<feature type="compositionally biased region" description="Polar residues" evidence="11">
    <location>
        <begin position="609"/>
        <end position="620"/>
    </location>
</feature>
<organism evidence="14 15">
    <name type="scientific">Phialemonium atrogriseum</name>
    <dbReference type="NCBI Taxonomy" id="1093897"/>
    <lineage>
        <taxon>Eukaryota</taxon>
        <taxon>Fungi</taxon>
        <taxon>Dikarya</taxon>
        <taxon>Ascomycota</taxon>
        <taxon>Pezizomycotina</taxon>
        <taxon>Sordariomycetes</taxon>
        <taxon>Sordariomycetidae</taxon>
        <taxon>Cephalothecales</taxon>
        <taxon>Cephalothecaceae</taxon>
        <taxon>Phialemonium</taxon>
    </lineage>
</organism>
<feature type="region of interest" description="Disordered" evidence="11">
    <location>
        <begin position="1425"/>
        <end position="1948"/>
    </location>
</feature>
<feature type="compositionally biased region" description="Basic and acidic residues" evidence="11">
    <location>
        <begin position="771"/>
        <end position="785"/>
    </location>
</feature>
<feature type="compositionally biased region" description="Basic and acidic residues" evidence="11">
    <location>
        <begin position="190"/>
        <end position="204"/>
    </location>
</feature>
<evidence type="ECO:0000256" key="8">
    <source>
        <dbReference type="ARBA" id="ARBA00023136"/>
    </source>
</evidence>
<name>A0AAJ0BZX4_9PEZI</name>
<feature type="compositionally biased region" description="Basic and acidic residues" evidence="11">
    <location>
        <begin position="1727"/>
        <end position="1760"/>
    </location>
</feature>
<dbReference type="CDD" id="cd09233">
    <property type="entry name" value="ACE1-Sec16-like"/>
    <property type="match status" value="1"/>
</dbReference>
<feature type="compositionally biased region" description="Acidic residues" evidence="11">
    <location>
        <begin position="395"/>
        <end position="408"/>
    </location>
</feature>
<feature type="compositionally biased region" description="Polar residues" evidence="11">
    <location>
        <begin position="1622"/>
        <end position="1641"/>
    </location>
</feature>
<keyword evidence="15" id="KW-1185">Reference proteome</keyword>
<dbReference type="GO" id="GO:0005789">
    <property type="term" value="C:endoplasmic reticulum membrane"/>
    <property type="evidence" value="ECO:0007669"/>
    <property type="project" value="UniProtKB-SubCell"/>
</dbReference>
<feature type="compositionally biased region" description="Polar residues" evidence="11">
    <location>
        <begin position="160"/>
        <end position="176"/>
    </location>
</feature>
<feature type="compositionally biased region" description="Basic and acidic residues" evidence="11">
    <location>
        <begin position="242"/>
        <end position="252"/>
    </location>
</feature>
<feature type="compositionally biased region" description="Low complexity" evidence="11">
    <location>
        <begin position="621"/>
        <end position="637"/>
    </location>
</feature>
<feature type="compositionally biased region" description="Polar residues" evidence="11">
    <location>
        <begin position="1894"/>
        <end position="1903"/>
    </location>
</feature>
<dbReference type="GO" id="GO:0015031">
    <property type="term" value="P:protein transport"/>
    <property type="evidence" value="ECO:0007669"/>
    <property type="project" value="UniProtKB-KW"/>
</dbReference>
<feature type="compositionally biased region" description="Polar residues" evidence="11">
    <location>
        <begin position="1452"/>
        <end position="1463"/>
    </location>
</feature>
<feature type="compositionally biased region" description="Pro residues" evidence="11">
    <location>
        <begin position="416"/>
        <end position="426"/>
    </location>
</feature>
<evidence type="ECO:0000256" key="7">
    <source>
        <dbReference type="ARBA" id="ARBA00023006"/>
    </source>
</evidence>
<gene>
    <name evidence="14" type="ORF">QBC33DRAFT_474203</name>
</gene>
<proteinExistence type="inferred from homology"/>
<evidence type="ECO:0000256" key="4">
    <source>
        <dbReference type="ARBA" id="ARBA00022824"/>
    </source>
</evidence>
<keyword evidence="7 10" id="KW-0072">Autophagy</keyword>
<dbReference type="PANTHER" id="PTHR13402:SF6">
    <property type="entry name" value="SECRETORY 16, ISOFORM I"/>
    <property type="match status" value="1"/>
</dbReference>
<dbReference type="FunFam" id="1.25.40.1030:FF:000008">
    <property type="entry name" value="Protein transport protein sec16"/>
    <property type="match status" value="1"/>
</dbReference>
<feature type="compositionally biased region" description="Polar residues" evidence="11">
    <location>
        <begin position="907"/>
        <end position="921"/>
    </location>
</feature>
<feature type="compositionally biased region" description="Polar residues" evidence="11">
    <location>
        <begin position="829"/>
        <end position="845"/>
    </location>
</feature>
<feature type="compositionally biased region" description="Low complexity" evidence="11">
    <location>
        <begin position="1868"/>
        <end position="1879"/>
    </location>
</feature>
<evidence type="ECO:0000313" key="15">
    <source>
        <dbReference type="Proteomes" id="UP001244011"/>
    </source>
</evidence>
<dbReference type="Pfam" id="PF12932">
    <property type="entry name" value="Sec16"/>
    <property type="match status" value="1"/>
</dbReference>
<feature type="region of interest" description="Disordered" evidence="11">
    <location>
        <begin position="134"/>
        <end position="361"/>
    </location>
</feature>
<feature type="compositionally biased region" description="Low complexity" evidence="11">
    <location>
        <begin position="724"/>
        <end position="733"/>
    </location>
</feature>
<comment type="caution">
    <text evidence="14">The sequence shown here is derived from an EMBL/GenBank/DDBJ whole genome shotgun (WGS) entry which is preliminary data.</text>
</comment>
<dbReference type="GO" id="GO:0012507">
    <property type="term" value="C:ER to Golgi transport vesicle membrane"/>
    <property type="evidence" value="ECO:0007669"/>
    <property type="project" value="TreeGrafter"/>
</dbReference>
<feature type="compositionally biased region" description="Polar residues" evidence="11">
    <location>
        <begin position="1553"/>
        <end position="1576"/>
    </location>
</feature>
<evidence type="ECO:0000313" key="14">
    <source>
        <dbReference type="EMBL" id="KAK1766147.1"/>
    </source>
</evidence>
<feature type="compositionally biased region" description="Low complexity" evidence="11">
    <location>
        <begin position="1845"/>
        <end position="1854"/>
    </location>
</feature>
<dbReference type="InterPro" id="IPR024340">
    <property type="entry name" value="Sec16_CCD"/>
</dbReference>
<dbReference type="InterPro" id="IPR024298">
    <property type="entry name" value="Sec16_Sec23-bd"/>
</dbReference>
<evidence type="ECO:0000256" key="1">
    <source>
        <dbReference type="ARBA" id="ARBA00004397"/>
    </source>
</evidence>
<dbReference type="Pfam" id="PF12931">
    <property type="entry name" value="TPR_Sec16"/>
    <property type="match status" value="1"/>
</dbReference>
<dbReference type="GO" id="GO:0070971">
    <property type="term" value="C:endoplasmic reticulum exit site"/>
    <property type="evidence" value="ECO:0007669"/>
    <property type="project" value="TreeGrafter"/>
</dbReference>
<feature type="compositionally biased region" description="Acidic residues" evidence="11">
    <location>
        <begin position="220"/>
        <end position="229"/>
    </location>
</feature>
<feature type="region of interest" description="Disordered" evidence="11">
    <location>
        <begin position="84"/>
        <end position="119"/>
    </location>
</feature>
<sequence length="1948" mass="208365">MSSDAPHASWHPALMPNVAPTPNRRPSLPPPNPPDDQAPRDIEPVIDSPEPVVDNLEEPVEEVHDKSIGPDAWFPEYEAGDNWLADASNVPPPSNEGLETPYMTGQEEAEAESTNAGKHLSSMSFARTVSHDVSWADDEDEEPSLARVDTDPFKFMPPSDRTNSFPPVPPLNQSGSHVVEQPLPSSQAEDVIHEIEEHDRRVDSGADFASPLQELHEDNAFDDDDDLEGDTSHQYIGGDVHGSNEEASEARFTEGLPLISHDREEHDSGPHNAFASEFAADEDDFFNQIPGAGDSGSQDPEPRSLERKSTAQVMDGLRVGDSFSNIHTVDEAQEEEEDEDEPPSGTAPPEEAAEIKEEDLDAKWKAMFSGDDDEEFLFDEAGNPKEVDPAAFFGSDDEGFLDDQEDEPTPLVVEPAPQPQPQPAPSAPNGGSTGLNSRYLPPNQPQGLVSQASISYAPSTTNMTGMQPAASPAFPFPTISAPPAFVSPQYGAQPPRTEPKKAQSFVDKSKGGYTSPYDLPMEVVKPKKRVSMQNLQRVQASPVAPPGPPAPRSSSMNQAPLPSSHSVPNLPPQSFVQATRPQVGIPKPPPPVSKPQEAFFEELPRTSKPRPTSRQSNKSLPSPSQASPYVPQSSQPPSQVPPPPLAQQYPAQPPPPLAQHVGNLVAPERVSPYAPLQAGPGTVSSLPPTASNRYSPAASGMPHPNGAIPAAAAARYSPAPPSTRSPSASYTPAQGTVTPTVLPHQPRTSSPLAHFEVSHDQARSMPPNHVEASHLDRRSSYESRFQRVPSLPPTREVEEEESPPQAPPGSGYGQVPYRPRQPPKPASLPAQSALSPPKRSMSSYSPAPDLVPPARSQTQSPGALYGNRAGVKAVDPTPRPSSAQGPASPRMAPPSVIPMPQAPVPALSSTASRPRGSSQHFNLIPPTDGREQDPLQRWKGAPLMTWGLGGAVVTMFPKDIPRYGISQTVPMVVRSPGEVKVQNIKDIYPLEERLAKFPGPLKGKSKKKETLTWLSTGIEDLEARLPKNMPFQPHVSHEDKRAVERVLLWKILRLFVEYDGCLDGNATVEQAVRAVLSPQLGGHTADGAPMHAAVGGSVKAPHSAPAAQMHSDAVDPSAIEEVRNHLLIGAREKAVWVAADKRLWGHALLIANTVSPDLYKQVTQEFVRKEVNYPGHNNESLATLYEILSGNHDECVDELVPVHARAGLQLVAKDTALGPSKDAMEGLDKWQETLGLILSNRSTDDTRAMNSLGNLLSGYGRAEAAHICFIFARNHTVFGGLDDPASNFVLVGSDHKRQADQFAKEIEPLLLSEVYEYGLSLAGASNVTLTSPHLAAYKLQHALALAEYGHRQKALQYCEAILNAITSQTRRSPYHHIILEFAVDDLMKRLKHSPKEESSSWIPKPSMNKVTDSVWDRFNKFVSGEDGENAGQASSADGVESGPFARVVGGTPTVSRPPSSSGFEHQGLGSMPGYPMANGPVASAAPTNPPTRAASRYAPLPSQPAAGTSSPYEPGATYAPRTSIERRSSEFNQGSFESPRRSSEMQPGVPNTYVPNNSSLPAPSYQPTLSTESSYMPVSPPDHHAASQPSVAPGFAAPGYELHAKTNSVPNGSPYEPHSPTGEENTASVVNDSTMISESQPSQPPSYGYEPPSFTPYEPPAEKGADATEETASTGYEPPSYQPYGYEPPSYEPVSQPDGDSDSESKPKPKKGIMYDDDDVDIPVVKAGEKSKEEKDRENAEMFRKAAEEDGKHQDPEAKAGKKGWGFTGWFGGGGAKKESLDSASPNKPIRAKLGEQNSFYYDPEQKRWINKKGGTEDNAAKTATPPPPRATARSAASTPPPPASAALGRASAPPGGPGGRPMGSLTSSPSAPAAANPGGSEGNFAPGPASMLRSASNTSTASGPPGPPLRTISNASSIDDLLSVGPRQKGAKKARKSGRYVDVMANS</sequence>
<dbReference type="GO" id="GO:0070973">
    <property type="term" value="P:protein localization to endoplasmic reticulum exit site"/>
    <property type="evidence" value="ECO:0007669"/>
    <property type="project" value="TreeGrafter"/>
</dbReference>
<dbReference type="GO" id="GO:0007030">
    <property type="term" value="P:Golgi organization"/>
    <property type="evidence" value="ECO:0007669"/>
    <property type="project" value="TreeGrafter"/>
</dbReference>
<feature type="compositionally biased region" description="Basic and acidic residues" evidence="11">
    <location>
        <begin position="260"/>
        <end position="269"/>
    </location>
</feature>
<dbReference type="GO" id="GO:0016192">
    <property type="term" value="P:vesicle-mediated transport"/>
    <property type="evidence" value="ECO:0007669"/>
    <property type="project" value="UniProtKB-KW"/>
</dbReference>
<feature type="domain" description="Sec16 central conserved" evidence="13">
    <location>
        <begin position="941"/>
        <end position="1060"/>
    </location>
</feature>
<feature type="compositionally biased region" description="Polar residues" evidence="11">
    <location>
        <begin position="556"/>
        <end position="580"/>
    </location>
</feature>
<keyword evidence="3 10" id="KW-0813">Transport</keyword>
<feature type="compositionally biased region" description="Basic and acidic residues" evidence="11">
    <location>
        <begin position="1804"/>
        <end position="1820"/>
    </location>
</feature>
<evidence type="ECO:0000256" key="11">
    <source>
        <dbReference type="SAM" id="MobiDB-lite"/>
    </source>
</evidence>
<feature type="compositionally biased region" description="Polar residues" evidence="11">
    <location>
        <begin position="445"/>
        <end position="465"/>
    </location>
</feature>
<dbReference type="Proteomes" id="UP001244011">
    <property type="component" value="Unassembled WGS sequence"/>
</dbReference>
<dbReference type="GeneID" id="85308410"/>
<feature type="compositionally biased region" description="Basic residues" evidence="11">
    <location>
        <begin position="1930"/>
        <end position="1939"/>
    </location>
</feature>
<feature type="region of interest" description="Disordered" evidence="11">
    <location>
        <begin position="1"/>
        <end position="51"/>
    </location>
</feature>
<evidence type="ECO:0000256" key="2">
    <source>
        <dbReference type="ARBA" id="ARBA00005927"/>
    </source>
</evidence>
<keyword evidence="5 10" id="KW-0931">ER-Golgi transport</keyword>
<evidence type="ECO:0000256" key="9">
    <source>
        <dbReference type="ARBA" id="ARBA00024687"/>
    </source>
</evidence>
<keyword evidence="4 10" id="KW-0256">Endoplasmic reticulum</keyword>
<evidence type="ECO:0000259" key="13">
    <source>
        <dbReference type="Pfam" id="PF12932"/>
    </source>
</evidence>
<dbReference type="Gene3D" id="1.25.40.1030">
    <property type="match status" value="1"/>
</dbReference>
<dbReference type="PANTHER" id="PTHR13402">
    <property type="entry name" value="RGPR-RELATED"/>
    <property type="match status" value="1"/>
</dbReference>
<feature type="compositionally biased region" description="Pro residues" evidence="11">
    <location>
        <begin position="27"/>
        <end position="36"/>
    </location>
</feature>
<protein>
    <recommendedName>
        <fullName evidence="10">Protein transport protein sec16</fullName>
    </recommendedName>
</protein>
<feature type="compositionally biased region" description="Polar residues" evidence="11">
    <location>
        <begin position="682"/>
        <end position="694"/>
    </location>
</feature>
<feature type="compositionally biased region" description="Acidic residues" evidence="11">
    <location>
        <begin position="331"/>
        <end position="342"/>
    </location>
</feature>
<feature type="compositionally biased region" description="Pro residues" evidence="11">
    <location>
        <begin position="891"/>
        <end position="903"/>
    </location>
</feature>
<dbReference type="EMBL" id="MU839012">
    <property type="protein sequence ID" value="KAK1766147.1"/>
    <property type="molecule type" value="Genomic_DNA"/>
</dbReference>
<keyword evidence="6 10" id="KW-0653">Protein transport</keyword>
<accession>A0AAJ0BZX4</accession>
<feature type="compositionally biased region" description="Gly residues" evidence="11">
    <location>
        <begin position="1763"/>
        <end position="1775"/>
    </location>
</feature>
<evidence type="ECO:0000256" key="10">
    <source>
        <dbReference type="RuleBase" id="RU364101"/>
    </source>
</evidence>
<feature type="compositionally biased region" description="Basic and acidic residues" evidence="11">
    <location>
        <begin position="300"/>
        <end position="309"/>
    </location>
</feature>
<keyword evidence="8 10" id="KW-0472">Membrane</keyword>
<evidence type="ECO:0000256" key="6">
    <source>
        <dbReference type="ARBA" id="ARBA00022927"/>
    </source>
</evidence>
<comment type="similarity">
    <text evidence="2 10">Belongs to the SEC16 family.</text>
</comment>
<evidence type="ECO:0000256" key="5">
    <source>
        <dbReference type="ARBA" id="ARBA00022892"/>
    </source>
</evidence>
<feature type="compositionally biased region" description="Pro residues" evidence="11">
    <location>
        <begin position="638"/>
        <end position="657"/>
    </location>
</feature>
<dbReference type="GO" id="GO:0006914">
    <property type="term" value="P:autophagy"/>
    <property type="evidence" value="ECO:0007669"/>
    <property type="project" value="UniProtKB-KW"/>
</dbReference>
<feature type="region of interest" description="Disordered" evidence="11">
    <location>
        <begin position="374"/>
        <end position="934"/>
    </location>
</feature>
<comment type="subcellular location">
    <subcellularLocation>
        <location evidence="1">Endoplasmic reticulum membrane</location>
        <topology evidence="1">Peripheral membrane protein</topology>
        <orientation evidence="1">Cytoplasmic side</orientation>
    </subcellularLocation>
</comment>
<reference evidence="14" key="1">
    <citation type="submission" date="2023-06" db="EMBL/GenBank/DDBJ databases">
        <title>Genome-scale phylogeny and comparative genomics of the fungal order Sordariales.</title>
        <authorList>
            <consortium name="Lawrence Berkeley National Laboratory"/>
            <person name="Hensen N."/>
            <person name="Bonometti L."/>
            <person name="Westerberg I."/>
            <person name="Brannstrom I.O."/>
            <person name="Guillou S."/>
            <person name="Cros-Aarteil S."/>
            <person name="Calhoun S."/>
            <person name="Haridas S."/>
            <person name="Kuo A."/>
            <person name="Mondo S."/>
            <person name="Pangilinan J."/>
            <person name="Riley R."/>
            <person name="Labutti K."/>
            <person name="Andreopoulos B."/>
            <person name="Lipzen A."/>
            <person name="Chen C."/>
            <person name="Yanf M."/>
            <person name="Daum C."/>
            <person name="Ng V."/>
            <person name="Clum A."/>
            <person name="Steindorff A."/>
            <person name="Ohm R."/>
            <person name="Martin F."/>
            <person name="Silar P."/>
            <person name="Natvig D."/>
            <person name="Lalanne C."/>
            <person name="Gautier V."/>
            <person name="Ament-Velasquez S.L."/>
            <person name="Kruys A."/>
            <person name="Hutchinson M.I."/>
            <person name="Powell A.J."/>
            <person name="Barry K."/>
            <person name="Miller A.N."/>
            <person name="Grigoriev I.V."/>
            <person name="Debuchy R."/>
            <person name="Gladieux P."/>
            <person name="Thoren M.H."/>
            <person name="Johannesson H."/>
        </authorList>
    </citation>
    <scope>NUCLEOTIDE SEQUENCE</scope>
    <source>
        <strain evidence="14">8032-3</strain>
    </source>
</reference>
<evidence type="ECO:0000256" key="3">
    <source>
        <dbReference type="ARBA" id="ARBA00022448"/>
    </source>
</evidence>
<comment type="function">
    <text evidence="9 10">Involved in the initiation of assembly of the COPII coat required for the formation of transport vesicles from the endoplasmic reticulum (ER) and the selection of cargo molecules. Also involved in autophagy.</text>
</comment>
<feature type="domain" description="Sec16 Sec23-binding" evidence="12">
    <location>
        <begin position="1122"/>
        <end position="1425"/>
    </location>
</feature>
<evidence type="ECO:0000259" key="12">
    <source>
        <dbReference type="Pfam" id="PF12931"/>
    </source>
</evidence>
<dbReference type="RefSeq" id="XP_060282360.1">
    <property type="nucleotide sequence ID" value="XM_060425223.1"/>
</dbReference>